<sequence length="114" mass="13004">MGDLAASKTVDDDLAHFGGPITKPQKNELYVLPQNWPAVNALTLASSQWQYCKDGVEIGLDYARAEIAWRYAELKLTPSDFNKLQFLERTIITIQRQGDEQQRFESGPTFTIRR</sequence>
<evidence type="ECO:0000313" key="1">
    <source>
        <dbReference type="EMBL" id="OHU91763.1"/>
    </source>
</evidence>
<dbReference type="OrthoDB" id="6306623at2"/>
<evidence type="ECO:0000313" key="2">
    <source>
        <dbReference type="Proteomes" id="UP000179786"/>
    </source>
</evidence>
<dbReference type="Proteomes" id="UP000179786">
    <property type="component" value="Unassembled WGS sequence"/>
</dbReference>
<accession>A0A1S1MX04</accession>
<dbReference type="AlphaFoldDB" id="A0A1S1MX04"/>
<proteinExistence type="predicted"/>
<organism evidence="1 2">
    <name type="scientific">Pseudoalteromonas amylolytica</name>
    <dbReference type="NCBI Taxonomy" id="1859457"/>
    <lineage>
        <taxon>Bacteria</taxon>
        <taxon>Pseudomonadati</taxon>
        <taxon>Pseudomonadota</taxon>
        <taxon>Gammaproteobacteria</taxon>
        <taxon>Alteromonadales</taxon>
        <taxon>Pseudoalteromonadaceae</taxon>
        <taxon>Pseudoalteromonas</taxon>
    </lineage>
</organism>
<dbReference type="STRING" id="1859457.BET10_08160"/>
<comment type="caution">
    <text evidence="1">The sequence shown here is derived from an EMBL/GenBank/DDBJ whole genome shotgun (WGS) entry which is preliminary data.</text>
</comment>
<name>A0A1S1MX04_9GAMM</name>
<reference evidence="1 2" key="1">
    <citation type="submission" date="2016-09" db="EMBL/GenBank/DDBJ databases">
        <title>Pseudoalteromonas amylolytica sp. nov., isolated from the surface seawater.</title>
        <authorList>
            <person name="Wu Y.-H."/>
            <person name="Cheng H."/>
            <person name="Jin X.-B."/>
            <person name="Wang C.-S."/>
            <person name="Xu X.-W."/>
        </authorList>
    </citation>
    <scope>NUCLEOTIDE SEQUENCE [LARGE SCALE GENOMIC DNA]</scope>
    <source>
        <strain evidence="1 2">JW1</strain>
    </source>
</reference>
<dbReference type="EMBL" id="MKJU01000024">
    <property type="protein sequence ID" value="OHU91763.1"/>
    <property type="molecule type" value="Genomic_DNA"/>
</dbReference>
<protein>
    <submittedName>
        <fullName evidence="1">Uncharacterized protein</fullName>
    </submittedName>
</protein>
<keyword evidence="2" id="KW-1185">Reference proteome</keyword>
<gene>
    <name evidence="1" type="ORF">BET10_08160</name>
</gene>